<dbReference type="InterPro" id="IPR000651">
    <property type="entry name" value="Ras-like_Gua-exchang_fac_N"/>
</dbReference>
<dbReference type="CDD" id="cd00155">
    <property type="entry name" value="RasGEF"/>
    <property type="match status" value="1"/>
</dbReference>
<dbReference type="OrthoDB" id="10254377at2759"/>
<dbReference type="SUPFAM" id="SSF48366">
    <property type="entry name" value="Ras GEF"/>
    <property type="match status" value="1"/>
</dbReference>
<comment type="caution">
    <text evidence="5">The sequence shown here is derived from an EMBL/GenBank/DDBJ whole genome shotgun (WGS) entry which is preliminary data.</text>
</comment>
<dbReference type="InterPro" id="IPR023578">
    <property type="entry name" value="Ras_GEF_dom_sf"/>
</dbReference>
<feature type="domain" description="Ras-GEF" evidence="3">
    <location>
        <begin position="363"/>
        <end position="592"/>
    </location>
</feature>
<dbReference type="SMART" id="SM00147">
    <property type="entry name" value="RasGEF"/>
    <property type="match status" value="1"/>
</dbReference>
<dbReference type="GO" id="GO:0005886">
    <property type="term" value="C:plasma membrane"/>
    <property type="evidence" value="ECO:0007669"/>
    <property type="project" value="TreeGrafter"/>
</dbReference>
<dbReference type="InParanoid" id="A0A2P6NI97"/>
<dbReference type="Pfam" id="PF00617">
    <property type="entry name" value="RasGEF"/>
    <property type="match status" value="1"/>
</dbReference>
<dbReference type="InterPro" id="IPR036964">
    <property type="entry name" value="RASGEF_cat_dom_sf"/>
</dbReference>
<name>A0A2P6NI97_9EUKA</name>
<reference evidence="5 6" key="1">
    <citation type="journal article" date="2018" name="Genome Biol. Evol.">
        <title>Multiple Roots of Fruiting Body Formation in Amoebozoa.</title>
        <authorList>
            <person name="Hillmann F."/>
            <person name="Forbes G."/>
            <person name="Novohradska S."/>
            <person name="Ferling I."/>
            <person name="Riege K."/>
            <person name="Groth M."/>
            <person name="Westermann M."/>
            <person name="Marz M."/>
            <person name="Spaller T."/>
            <person name="Winckler T."/>
            <person name="Schaap P."/>
            <person name="Glockner G."/>
        </authorList>
    </citation>
    <scope>NUCLEOTIDE SEQUENCE [LARGE SCALE GENOMIC DNA]</scope>
    <source>
        <strain evidence="5 6">Jena</strain>
    </source>
</reference>
<keyword evidence="1 2" id="KW-0344">Guanine-nucleotide releasing factor</keyword>
<dbReference type="EMBL" id="MDYQ01000078">
    <property type="protein sequence ID" value="PRP83686.1"/>
    <property type="molecule type" value="Genomic_DNA"/>
</dbReference>
<accession>A0A2P6NI97</accession>
<dbReference type="PROSITE" id="PS50009">
    <property type="entry name" value="RASGEF_CAT"/>
    <property type="match status" value="1"/>
</dbReference>
<dbReference type="CDD" id="cd06224">
    <property type="entry name" value="REM"/>
    <property type="match status" value="1"/>
</dbReference>
<evidence type="ECO:0000313" key="5">
    <source>
        <dbReference type="EMBL" id="PRP83686.1"/>
    </source>
</evidence>
<evidence type="ECO:0008006" key="7">
    <source>
        <dbReference type="Google" id="ProtNLM"/>
    </source>
</evidence>
<dbReference type="PROSITE" id="PS50212">
    <property type="entry name" value="RASGEF_NTER"/>
    <property type="match status" value="1"/>
</dbReference>
<feature type="domain" description="N-terminal Ras-GEF" evidence="4">
    <location>
        <begin position="200"/>
        <end position="331"/>
    </location>
</feature>
<dbReference type="InterPro" id="IPR008937">
    <property type="entry name" value="Ras-like_GEF"/>
</dbReference>
<evidence type="ECO:0000259" key="4">
    <source>
        <dbReference type="PROSITE" id="PS50212"/>
    </source>
</evidence>
<dbReference type="STRING" id="1890364.A0A2P6NI97"/>
<dbReference type="Gene3D" id="1.20.870.10">
    <property type="entry name" value="Son of sevenless (SoS) protein Chain: S domain 1"/>
    <property type="match status" value="1"/>
</dbReference>
<evidence type="ECO:0000256" key="2">
    <source>
        <dbReference type="PROSITE-ProRule" id="PRU00168"/>
    </source>
</evidence>
<evidence type="ECO:0000259" key="3">
    <source>
        <dbReference type="PROSITE" id="PS50009"/>
    </source>
</evidence>
<dbReference type="InterPro" id="IPR001895">
    <property type="entry name" value="RASGEF_cat_dom"/>
</dbReference>
<evidence type="ECO:0000313" key="6">
    <source>
        <dbReference type="Proteomes" id="UP000241769"/>
    </source>
</evidence>
<dbReference type="Pfam" id="PF00618">
    <property type="entry name" value="RasGEF_N"/>
    <property type="match status" value="1"/>
</dbReference>
<dbReference type="PANTHER" id="PTHR23113">
    <property type="entry name" value="GUANINE NUCLEOTIDE EXCHANGE FACTOR"/>
    <property type="match status" value="1"/>
</dbReference>
<gene>
    <name evidence="5" type="ORF">PROFUN_03841</name>
</gene>
<dbReference type="SMART" id="SM00229">
    <property type="entry name" value="RasGEFN"/>
    <property type="match status" value="1"/>
</dbReference>
<organism evidence="5 6">
    <name type="scientific">Planoprotostelium fungivorum</name>
    <dbReference type="NCBI Taxonomy" id="1890364"/>
    <lineage>
        <taxon>Eukaryota</taxon>
        <taxon>Amoebozoa</taxon>
        <taxon>Evosea</taxon>
        <taxon>Variosea</taxon>
        <taxon>Cavosteliida</taxon>
        <taxon>Cavosteliaceae</taxon>
        <taxon>Planoprotostelium</taxon>
    </lineage>
</organism>
<dbReference type="Gene3D" id="1.10.840.10">
    <property type="entry name" value="Ras guanine-nucleotide exchange factors catalytic domain"/>
    <property type="match status" value="1"/>
</dbReference>
<proteinExistence type="predicted"/>
<evidence type="ECO:0000256" key="1">
    <source>
        <dbReference type="ARBA" id="ARBA00022658"/>
    </source>
</evidence>
<dbReference type="GO" id="GO:0005085">
    <property type="term" value="F:guanyl-nucleotide exchange factor activity"/>
    <property type="evidence" value="ECO:0007669"/>
    <property type="project" value="UniProtKB-KW"/>
</dbReference>
<sequence length="600" mass="69840">MAELQAGFPDIMRAAASNRTRSNTIGARSPPPPPVVDRSDWAARVGTKHKEIAALKERIYPLERACSFAQEYYTDEGSIKAEKRSELLKEDVIMQLIMQHLEMEGLRQSRKELEKVSGRRYVQRPELTDSRLVTLMRLAVKDTEMVWDHTMDDKFTTEETNANDLREHLLSLDLHEDKTQSEDTNIWNESQFNFVPEEKDPNSLKAASLNHIILRMTDEETKSNLRDIVLYTYQTFVTPEKLLQKLIERYQVPAKDPTLSKRDEEWRVQKARIRIQVIQVIKSWITRHFDDFKNSDKLMTALEEFIKMVEIESKNLAQQLTRALDLHTGVKTIEDSSRKDKIPEPKIPWKTIFSPALTIWDCDDEEIARQLSIIEFNIFSSIQASELMNQAWTKPRLRHKAPNIIKMTERSNLISNWVAFTILSQEKIRKRVKAVTRFIRIAEFTAGMNNFSTAMAIVSGGLGCTAVHKLKYTWAELPNQQSRTFQELSEKLTDPLAYRNMLNAADQPCIPFLGLFLRDLVYIDENPDTIDDLINVNKRKQIYDIIEKVTRYQNQGYSFVEIPQIAQMLDSKRMYIVTEEEMNRMSDRCEPRNADRNSIQ</sequence>
<dbReference type="Proteomes" id="UP000241769">
    <property type="component" value="Unassembled WGS sequence"/>
</dbReference>
<dbReference type="AlphaFoldDB" id="A0A2P6NI97"/>
<protein>
    <recommendedName>
        <fullName evidence="7">Ras guanine nucleotide exchange factor</fullName>
    </recommendedName>
</protein>
<keyword evidence="6" id="KW-1185">Reference proteome</keyword>
<dbReference type="GO" id="GO:0007265">
    <property type="term" value="P:Ras protein signal transduction"/>
    <property type="evidence" value="ECO:0007669"/>
    <property type="project" value="TreeGrafter"/>
</dbReference>
<dbReference type="PANTHER" id="PTHR23113:SF366">
    <property type="entry name" value="RAS GUANINE NUCLEOTIDE EXCHANGE FACTOR R"/>
    <property type="match status" value="1"/>
</dbReference>